<keyword evidence="3" id="KW-1003">Cell membrane</keyword>
<dbReference type="InterPro" id="IPR045324">
    <property type="entry name" value="Small_multidrug_res"/>
</dbReference>
<dbReference type="GO" id="GO:0022857">
    <property type="term" value="F:transmembrane transporter activity"/>
    <property type="evidence" value="ECO:0007669"/>
    <property type="project" value="InterPro"/>
</dbReference>
<dbReference type="SUPFAM" id="SSF103481">
    <property type="entry name" value="Multidrug resistance efflux transporter EmrE"/>
    <property type="match status" value="1"/>
</dbReference>
<comment type="caution">
    <text evidence="9">The sequence shown here is derived from an EMBL/GenBank/DDBJ whole genome shotgun (WGS) entry which is preliminary data.</text>
</comment>
<evidence type="ECO:0000256" key="5">
    <source>
        <dbReference type="ARBA" id="ARBA00022989"/>
    </source>
</evidence>
<gene>
    <name evidence="9" type="ORF">DC3_47860</name>
</gene>
<dbReference type="Gene3D" id="1.10.3730.20">
    <property type="match status" value="1"/>
</dbReference>
<reference evidence="9 10" key="1">
    <citation type="submission" date="2019-07" db="EMBL/GenBank/DDBJ databases">
        <title>Whole genome shotgun sequence of Deinococcus cellulosilyticus NBRC 106333.</title>
        <authorList>
            <person name="Hosoyama A."/>
            <person name="Uohara A."/>
            <person name="Ohji S."/>
            <person name="Ichikawa N."/>
        </authorList>
    </citation>
    <scope>NUCLEOTIDE SEQUENCE [LARGE SCALE GENOMIC DNA]</scope>
    <source>
        <strain evidence="9 10">NBRC 106333</strain>
    </source>
</reference>
<evidence type="ECO:0000256" key="2">
    <source>
        <dbReference type="ARBA" id="ARBA00022448"/>
    </source>
</evidence>
<dbReference type="FunFam" id="1.10.3730.20:FF:000001">
    <property type="entry name" value="Quaternary ammonium compound resistance transporter SugE"/>
    <property type="match status" value="1"/>
</dbReference>
<dbReference type="RefSeq" id="WP_146889158.1">
    <property type="nucleotide sequence ID" value="NZ_BJXB01000029.1"/>
</dbReference>
<evidence type="ECO:0000256" key="7">
    <source>
        <dbReference type="RuleBase" id="RU003942"/>
    </source>
</evidence>
<dbReference type="Pfam" id="PF00893">
    <property type="entry name" value="Multi_Drug_Res"/>
    <property type="match status" value="1"/>
</dbReference>
<keyword evidence="10" id="KW-1185">Reference proteome</keyword>
<keyword evidence="2" id="KW-0813">Transport</keyword>
<evidence type="ECO:0000256" key="8">
    <source>
        <dbReference type="SAM" id="Phobius"/>
    </source>
</evidence>
<protein>
    <submittedName>
        <fullName evidence="9">QacE family quaternary ammonium compound efflux SMR transporter</fullName>
    </submittedName>
</protein>
<evidence type="ECO:0000256" key="6">
    <source>
        <dbReference type="ARBA" id="ARBA00023136"/>
    </source>
</evidence>
<dbReference type="PANTHER" id="PTHR30561">
    <property type="entry name" value="SMR FAMILY PROTON-DEPENDENT DRUG EFFLUX TRANSPORTER SUGE"/>
    <property type="match status" value="1"/>
</dbReference>
<organism evidence="9 10">
    <name type="scientific">Deinococcus cellulosilyticus (strain DSM 18568 / NBRC 106333 / KACC 11606 / 5516J-15)</name>
    <dbReference type="NCBI Taxonomy" id="1223518"/>
    <lineage>
        <taxon>Bacteria</taxon>
        <taxon>Thermotogati</taxon>
        <taxon>Deinococcota</taxon>
        <taxon>Deinococci</taxon>
        <taxon>Deinococcales</taxon>
        <taxon>Deinococcaceae</taxon>
        <taxon>Deinococcus</taxon>
    </lineage>
</organism>
<dbReference type="Proteomes" id="UP000321306">
    <property type="component" value="Unassembled WGS sequence"/>
</dbReference>
<evidence type="ECO:0000313" key="10">
    <source>
        <dbReference type="Proteomes" id="UP000321306"/>
    </source>
</evidence>
<evidence type="ECO:0000313" key="9">
    <source>
        <dbReference type="EMBL" id="GEM49151.1"/>
    </source>
</evidence>
<name>A0A511N9V0_DEIC1</name>
<comment type="subcellular location">
    <subcellularLocation>
        <location evidence="1 7">Cell membrane</location>
        <topology evidence="1 7">Multi-pass membrane protein</topology>
    </subcellularLocation>
</comment>
<evidence type="ECO:0000256" key="4">
    <source>
        <dbReference type="ARBA" id="ARBA00022692"/>
    </source>
</evidence>
<keyword evidence="4 7" id="KW-0812">Transmembrane</keyword>
<feature type="transmembrane region" description="Helical" evidence="8">
    <location>
        <begin position="92"/>
        <end position="108"/>
    </location>
</feature>
<comment type="similarity">
    <text evidence="7">Belongs to the drug/metabolite transporter (DMT) superfamily. Small multidrug resistance (SMR) (TC 2.A.7.1) family.</text>
</comment>
<evidence type="ECO:0000256" key="1">
    <source>
        <dbReference type="ARBA" id="ARBA00004651"/>
    </source>
</evidence>
<dbReference type="OrthoDB" id="21828at2"/>
<dbReference type="GO" id="GO:0005886">
    <property type="term" value="C:plasma membrane"/>
    <property type="evidence" value="ECO:0007669"/>
    <property type="project" value="UniProtKB-SubCell"/>
</dbReference>
<dbReference type="InterPro" id="IPR000390">
    <property type="entry name" value="Small_drug/metabolite_transptr"/>
</dbReference>
<keyword evidence="5 8" id="KW-1133">Transmembrane helix</keyword>
<proteinExistence type="inferred from homology"/>
<evidence type="ECO:0000256" key="3">
    <source>
        <dbReference type="ARBA" id="ARBA00022475"/>
    </source>
</evidence>
<sequence length="113" mass="12111">MNRAWLDLALAGVLEVVFTVALKLSSLHPPRHPLVLSWREGLAMLAAYLSFHLLSRALRHVPLGTAYLIWTGLGAAGTVLVGWVFFGEALSAARVGCIVVLLVAMMGLKTTSS</sequence>
<feature type="transmembrane region" description="Helical" evidence="8">
    <location>
        <begin position="66"/>
        <end position="86"/>
    </location>
</feature>
<dbReference type="InterPro" id="IPR037185">
    <property type="entry name" value="EmrE-like"/>
</dbReference>
<dbReference type="EMBL" id="BJXB01000029">
    <property type="protein sequence ID" value="GEM49151.1"/>
    <property type="molecule type" value="Genomic_DNA"/>
</dbReference>
<dbReference type="PANTHER" id="PTHR30561:SF0">
    <property type="entry name" value="GUANIDINIUM EXPORTER"/>
    <property type="match status" value="1"/>
</dbReference>
<keyword evidence="6 8" id="KW-0472">Membrane</keyword>
<accession>A0A511N9V0</accession>
<dbReference type="AlphaFoldDB" id="A0A511N9V0"/>